<dbReference type="SUPFAM" id="SSF74650">
    <property type="entry name" value="Galactose mutarotase-like"/>
    <property type="match status" value="1"/>
</dbReference>
<dbReference type="GO" id="GO:0030246">
    <property type="term" value="F:carbohydrate binding"/>
    <property type="evidence" value="ECO:0007669"/>
    <property type="project" value="InterPro"/>
</dbReference>
<reference evidence="1 2" key="1">
    <citation type="submission" date="2016-10" db="EMBL/GenBank/DDBJ databases">
        <authorList>
            <person name="de Groot N.N."/>
        </authorList>
    </citation>
    <scope>NUCLEOTIDE SEQUENCE [LARGE SCALE GENOMIC DNA]</scope>
    <source>
        <strain evidence="1 2">DSM 16957</strain>
    </source>
</reference>
<organism evidence="1 2">
    <name type="scientific">Aquimonas voraii</name>
    <dbReference type="NCBI Taxonomy" id="265719"/>
    <lineage>
        <taxon>Bacteria</taxon>
        <taxon>Pseudomonadati</taxon>
        <taxon>Pseudomonadota</taxon>
        <taxon>Gammaproteobacteria</taxon>
        <taxon>Lysobacterales</taxon>
        <taxon>Lysobacteraceae</taxon>
        <taxon>Aquimonas</taxon>
    </lineage>
</organism>
<dbReference type="InterPro" id="IPR008183">
    <property type="entry name" value="Aldose_1/G6P_1-epimerase"/>
</dbReference>
<protein>
    <submittedName>
        <fullName evidence="1">Aldose 1-epimerase</fullName>
    </submittedName>
</protein>
<dbReference type="Pfam" id="PF01263">
    <property type="entry name" value="Aldose_epim"/>
    <property type="match status" value="1"/>
</dbReference>
<dbReference type="EMBL" id="FNAG01000003">
    <property type="protein sequence ID" value="SDD54079.1"/>
    <property type="molecule type" value="Genomic_DNA"/>
</dbReference>
<dbReference type="GO" id="GO:0016853">
    <property type="term" value="F:isomerase activity"/>
    <property type="evidence" value="ECO:0007669"/>
    <property type="project" value="InterPro"/>
</dbReference>
<sequence>MALLEREGRGSAVGIELPDARAPLLPGELLSLGDGELRARIAPAAGGRIASLQWRGQEWLLGHSANNASTIGWGCYPMLPWAGRLRGGAFHFEDQAIGLPRNFDAHAIHGLGFAMAWQLLQQLPGSLMLGLQLPRDVRWPFGGQARQWIRIEGDSLRLELELAAEERALPAVIGWHPWLLKPEHLQFVPQRYYPRDADGIATLPLQPAPPPPWDDCFVHRGPIGIERHRQRLQIESDCEHWVIYDGHPQATCVEPQTGPPDAYNLQPQRCHLPAGGRLRAWMRWSWSQA</sequence>
<dbReference type="InterPro" id="IPR011013">
    <property type="entry name" value="Gal_mutarotase_sf_dom"/>
</dbReference>
<evidence type="ECO:0000313" key="1">
    <source>
        <dbReference type="EMBL" id="SDD54079.1"/>
    </source>
</evidence>
<dbReference type="RefSeq" id="WP_091241238.1">
    <property type="nucleotide sequence ID" value="NZ_FNAG01000003.1"/>
</dbReference>
<dbReference type="AlphaFoldDB" id="A0A1G6VKI5"/>
<evidence type="ECO:0000313" key="2">
    <source>
        <dbReference type="Proteomes" id="UP000199603"/>
    </source>
</evidence>
<keyword evidence="2" id="KW-1185">Reference proteome</keyword>
<gene>
    <name evidence="1" type="ORF">SAMN04488509_103136</name>
</gene>
<proteinExistence type="predicted"/>
<dbReference type="GO" id="GO:0005975">
    <property type="term" value="P:carbohydrate metabolic process"/>
    <property type="evidence" value="ECO:0007669"/>
    <property type="project" value="InterPro"/>
</dbReference>
<dbReference type="InterPro" id="IPR014718">
    <property type="entry name" value="GH-type_carb-bd"/>
</dbReference>
<dbReference type="Proteomes" id="UP000199603">
    <property type="component" value="Unassembled WGS sequence"/>
</dbReference>
<dbReference type="STRING" id="265719.SAMN04488509_103136"/>
<accession>A0A1G6VKI5</accession>
<dbReference type="OrthoDB" id="9808779at2"/>
<dbReference type="Gene3D" id="2.70.98.10">
    <property type="match status" value="1"/>
</dbReference>
<name>A0A1G6VKI5_9GAMM</name>